<dbReference type="SUPFAM" id="SSF46785">
    <property type="entry name" value="Winged helix' DNA-binding domain"/>
    <property type="match status" value="1"/>
</dbReference>
<dbReference type="InterPro" id="IPR036388">
    <property type="entry name" value="WH-like_DNA-bd_sf"/>
</dbReference>
<keyword evidence="3" id="KW-0804">Transcription</keyword>
<dbReference type="PROSITE" id="PS50949">
    <property type="entry name" value="HTH_GNTR"/>
    <property type="match status" value="1"/>
</dbReference>
<evidence type="ECO:0000256" key="3">
    <source>
        <dbReference type="ARBA" id="ARBA00023163"/>
    </source>
</evidence>
<accession>A0ABZ2PJ79</accession>
<keyword evidence="1" id="KW-0805">Transcription regulation</keyword>
<dbReference type="PANTHER" id="PTHR43537:SF24">
    <property type="entry name" value="GLUCONATE OPERON TRANSCRIPTIONAL REPRESSOR"/>
    <property type="match status" value="1"/>
</dbReference>
<dbReference type="RefSeq" id="WP_338889821.1">
    <property type="nucleotide sequence ID" value="NZ_CP147846.1"/>
</dbReference>
<dbReference type="Pfam" id="PF07729">
    <property type="entry name" value="FCD"/>
    <property type="match status" value="1"/>
</dbReference>
<evidence type="ECO:0000256" key="2">
    <source>
        <dbReference type="ARBA" id="ARBA00023125"/>
    </source>
</evidence>
<dbReference type="SUPFAM" id="SSF48008">
    <property type="entry name" value="GntR ligand-binding domain-like"/>
    <property type="match status" value="1"/>
</dbReference>
<dbReference type="SMART" id="SM00895">
    <property type="entry name" value="FCD"/>
    <property type="match status" value="1"/>
</dbReference>
<dbReference type="Pfam" id="PF00392">
    <property type="entry name" value="GntR"/>
    <property type="match status" value="1"/>
</dbReference>
<evidence type="ECO:0000313" key="5">
    <source>
        <dbReference type="EMBL" id="WXG69175.1"/>
    </source>
</evidence>
<gene>
    <name evidence="5" type="ORF">WDS16_01000</name>
</gene>
<dbReference type="SMART" id="SM00345">
    <property type="entry name" value="HTH_GNTR"/>
    <property type="match status" value="1"/>
</dbReference>
<dbReference type="Gene3D" id="1.10.10.10">
    <property type="entry name" value="Winged helix-like DNA-binding domain superfamily/Winged helix DNA-binding domain"/>
    <property type="match status" value="1"/>
</dbReference>
<feature type="domain" description="HTH gntR-type" evidence="4">
    <location>
        <begin position="4"/>
        <end position="71"/>
    </location>
</feature>
<dbReference type="InterPro" id="IPR008920">
    <property type="entry name" value="TF_FadR/GntR_C"/>
</dbReference>
<name>A0ABZ2PJ79_9NOCA</name>
<reference evidence="5 6" key="1">
    <citation type="submission" date="2024-03" db="EMBL/GenBank/DDBJ databases">
        <title>Natural products discovery in diverse microorganisms through a two-stage MS feature dereplication strategy.</title>
        <authorList>
            <person name="Zhang R."/>
        </authorList>
    </citation>
    <scope>NUCLEOTIDE SEQUENCE [LARGE SCALE GENOMIC DNA]</scope>
    <source>
        <strain evidence="5 6">18930</strain>
    </source>
</reference>
<protein>
    <submittedName>
        <fullName evidence="5">GntR family transcriptional regulator</fullName>
    </submittedName>
</protein>
<dbReference type="PANTHER" id="PTHR43537">
    <property type="entry name" value="TRANSCRIPTIONAL REGULATOR, GNTR FAMILY"/>
    <property type="match status" value="1"/>
</dbReference>
<dbReference type="Gene3D" id="1.20.120.530">
    <property type="entry name" value="GntR ligand-binding domain-like"/>
    <property type="match status" value="1"/>
</dbReference>
<proteinExistence type="predicted"/>
<dbReference type="InterPro" id="IPR000524">
    <property type="entry name" value="Tscrpt_reg_HTH_GntR"/>
</dbReference>
<evidence type="ECO:0000313" key="6">
    <source>
        <dbReference type="Proteomes" id="UP001432000"/>
    </source>
</evidence>
<organism evidence="5 6">
    <name type="scientific">Rhodococcus sovatensis</name>
    <dbReference type="NCBI Taxonomy" id="1805840"/>
    <lineage>
        <taxon>Bacteria</taxon>
        <taxon>Bacillati</taxon>
        <taxon>Actinomycetota</taxon>
        <taxon>Actinomycetes</taxon>
        <taxon>Mycobacteriales</taxon>
        <taxon>Nocardiaceae</taxon>
        <taxon>Rhodococcus</taxon>
    </lineage>
</organism>
<evidence type="ECO:0000256" key="1">
    <source>
        <dbReference type="ARBA" id="ARBA00023015"/>
    </source>
</evidence>
<dbReference type="InterPro" id="IPR011711">
    <property type="entry name" value="GntR_C"/>
</dbReference>
<dbReference type="PRINTS" id="PR00035">
    <property type="entry name" value="HTHGNTR"/>
</dbReference>
<dbReference type="EMBL" id="CP147846">
    <property type="protein sequence ID" value="WXG69175.1"/>
    <property type="molecule type" value="Genomic_DNA"/>
</dbReference>
<dbReference type="InterPro" id="IPR036390">
    <property type="entry name" value="WH_DNA-bd_sf"/>
</dbReference>
<keyword evidence="2" id="KW-0238">DNA-binding</keyword>
<evidence type="ECO:0000259" key="4">
    <source>
        <dbReference type="PROSITE" id="PS50949"/>
    </source>
</evidence>
<dbReference type="Proteomes" id="UP001432000">
    <property type="component" value="Chromosome"/>
</dbReference>
<keyword evidence="6" id="KW-1185">Reference proteome</keyword>
<sequence length="213" mass="23154">MQSLSGRDKAYSFVRDQVLTSPAATGTFLNEQELATRIGVSRTPVREALLMLQAEGLVEMVPKRGAHVPAMSGRQIGELMELRGVLERHAASASLKAGAPPVSQMRDALDRQEHLADTRTAEGAKEFIDLDGLFHQILVDAAGSELLSRTYAGLRARQLRVGLTALFAAADRQRNVCSEHEAIVAALEEGDEGLVHRAIDDHLEVTLQILLRA</sequence>